<evidence type="ECO:0000313" key="3">
    <source>
        <dbReference type="Proteomes" id="UP000034119"/>
    </source>
</evidence>
<comment type="caution">
    <text evidence="2">The sequence shown here is derived from an EMBL/GenBank/DDBJ whole genome shotgun (WGS) entry which is preliminary data.</text>
</comment>
<dbReference type="AlphaFoldDB" id="A0A0G1VG33"/>
<dbReference type="Proteomes" id="UP000034119">
    <property type="component" value="Unassembled WGS sequence"/>
</dbReference>
<feature type="transmembrane region" description="Helical" evidence="1">
    <location>
        <begin position="22"/>
        <end position="45"/>
    </location>
</feature>
<accession>A0A0G1VG33</accession>
<evidence type="ECO:0000313" key="2">
    <source>
        <dbReference type="EMBL" id="KKW05426.1"/>
    </source>
</evidence>
<keyword evidence="1" id="KW-0812">Transmembrane</keyword>
<name>A0A0G1VG33_9BACT</name>
<dbReference type="EMBL" id="LCPW01000020">
    <property type="protein sequence ID" value="KKW05426.1"/>
    <property type="molecule type" value="Genomic_DNA"/>
</dbReference>
<keyword evidence="1" id="KW-0472">Membrane</keyword>
<organism evidence="2 3">
    <name type="scientific">candidate division CPR1 bacterium GW2011_GWC1_49_13</name>
    <dbReference type="NCBI Taxonomy" id="1618342"/>
    <lineage>
        <taxon>Bacteria</taxon>
        <taxon>candidate division CPR1</taxon>
    </lineage>
</organism>
<proteinExistence type="predicted"/>
<protein>
    <submittedName>
        <fullName evidence="2">Uncharacterized protein</fullName>
    </submittedName>
</protein>
<evidence type="ECO:0000256" key="1">
    <source>
        <dbReference type="SAM" id="Phobius"/>
    </source>
</evidence>
<keyword evidence="1" id="KW-1133">Transmembrane helix</keyword>
<dbReference type="STRING" id="1618342.UY40_C0020G0003"/>
<gene>
    <name evidence="2" type="ORF">UY40_C0020G0003</name>
</gene>
<sequence>MIPALLASAAQNFTDQLTAVDLLTGIVLAITLFLLRGQVLMGGILRGIEERLRHLPTRKEVTDEVGATRHLLRSETQALTLELEGRLTKLERGAP</sequence>
<reference evidence="2 3" key="1">
    <citation type="journal article" date="2015" name="Nature">
        <title>rRNA introns, odd ribosomes, and small enigmatic genomes across a large radiation of phyla.</title>
        <authorList>
            <person name="Brown C.T."/>
            <person name="Hug L.A."/>
            <person name="Thomas B.C."/>
            <person name="Sharon I."/>
            <person name="Castelle C.J."/>
            <person name="Singh A."/>
            <person name="Wilkins M.J."/>
            <person name="Williams K.H."/>
            <person name="Banfield J.F."/>
        </authorList>
    </citation>
    <scope>NUCLEOTIDE SEQUENCE [LARGE SCALE GENOMIC DNA]</scope>
</reference>